<dbReference type="EMBL" id="CATQJL010000001">
    <property type="protein sequence ID" value="CAJ0591843.1"/>
    <property type="molecule type" value="Genomic_DNA"/>
</dbReference>
<feature type="non-terminal residue" evidence="1">
    <location>
        <position position="101"/>
    </location>
</feature>
<keyword evidence="2" id="KW-1185">Reference proteome</keyword>
<reference evidence="1" key="1">
    <citation type="submission" date="2023-07" db="EMBL/GenBank/DDBJ databases">
        <authorList>
            <consortium name="CYATHOMIX"/>
        </authorList>
    </citation>
    <scope>NUCLEOTIDE SEQUENCE</scope>
    <source>
        <strain evidence="1">N/A</strain>
    </source>
</reference>
<dbReference type="Proteomes" id="UP001176961">
    <property type="component" value="Unassembled WGS sequence"/>
</dbReference>
<proteinExistence type="predicted"/>
<comment type="caution">
    <text evidence="1">The sequence shown here is derived from an EMBL/GenBank/DDBJ whole genome shotgun (WGS) entry which is preliminary data.</text>
</comment>
<organism evidence="1 2">
    <name type="scientific">Cylicocyclus nassatus</name>
    <name type="common">Nematode worm</name>
    <dbReference type="NCBI Taxonomy" id="53992"/>
    <lineage>
        <taxon>Eukaryota</taxon>
        <taxon>Metazoa</taxon>
        <taxon>Ecdysozoa</taxon>
        <taxon>Nematoda</taxon>
        <taxon>Chromadorea</taxon>
        <taxon>Rhabditida</taxon>
        <taxon>Rhabditina</taxon>
        <taxon>Rhabditomorpha</taxon>
        <taxon>Strongyloidea</taxon>
        <taxon>Strongylidae</taxon>
        <taxon>Cylicocyclus</taxon>
    </lineage>
</organism>
<evidence type="ECO:0000313" key="2">
    <source>
        <dbReference type="Proteomes" id="UP001176961"/>
    </source>
</evidence>
<dbReference type="AlphaFoldDB" id="A0AA36DQH9"/>
<sequence length="101" mass="10607">YVAFVLPYRSCVSQVTPACPHSFQNSLGTSSGPVALPFFVFIMAERTSSSVMLGTGPSTGSASRVDAYSWLADAIPSKCVLHLSLISCGFLSSLPCTSLIL</sequence>
<evidence type="ECO:0000313" key="1">
    <source>
        <dbReference type="EMBL" id="CAJ0591843.1"/>
    </source>
</evidence>
<accession>A0AA36DQH9</accession>
<protein>
    <submittedName>
        <fullName evidence="1">Uncharacterized protein</fullName>
    </submittedName>
</protein>
<name>A0AA36DQH9_CYLNA</name>
<gene>
    <name evidence="1" type="ORF">CYNAS_LOCUS3826</name>
</gene>